<organism evidence="10">
    <name type="scientific">Noccaea caerulescens</name>
    <name type="common">Alpine penny-cress</name>
    <name type="synonym">Thlaspi caerulescens</name>
    <dbReference type="NCBI Taxonomy" id="107243"/>
    <lineage>
        <taxon>Eukaryota</taxon>
        <taxon>Viridiplantae</taxon>
        <taxon>Streptophyta</taxon>
        <taxon>Embryophyta</taxon>
        <taxon>Tracheophyta</taxon>
        <taxon>Spermatophyta</taxon>
        <taxon>Magnoliopsida</taxon>
        <taxon>eudicotyledons</taxon>
        <taxon>Gunneridae</taxon>
        <taxon>Pentapetalae</taxon>
        <taxon>rosids</taxon>
        <taxon>malvids</taxon>
        <taxon>Brassicales</taxon>
        <taxon>Brassicaceae</taxon>
        <taxon>Coluteocarpeae</taxon>
        <taxon>Noccaea</taxon>
    </lineage>
</organism>
<evidence type="ECO:0000256" key="1">
    <source>
        <dbReference type="ARBA" id="ARBA00004132"/>
    </source>
</evidence>
<feature type="domain" description="ENTH" evidence="9">
    <location>
        <begin position="24"/>
        <end position="161"/>
    </location>
</feature>
<evidence type="ECO:0000256" key="7">
    <source>
        <dbReference type="ARBA" id="ARBA00023176"/>
    </source>
</evidence>
<dbReference type="GO" id="GO:0000149">
    <property type="term" value="F:SNARE binding"/>
    <property type="evidence" value="ECO:0007669"/>
    <property type="project" value="UniProtKB-ARBA"/>
</dbReference>
<dbReference type="PROSITE" id="PS50942">
    <property type="entry name" value="ENTH"/>
    <property type="match status" value="1"/>
</dbReference>
<dbReference type="GO" id="GO:0030136">
    <property type="term" value="C:clathrin-coated vesicle"/>
    <property type="evidence" value="ECO:0007669"/>
    <property type="project" value="UniProtKB-SubCell"/>
</dbReference>
<dbReference type="InterPro" id="IPR045192">
    <property type="entry name" value="AP180-like"/>
</dbReference>
<dbReference type="AlphaFoldDB" id="A0A1J3EGA5"/>
<dbReference type="Gene3D" id="1.25.40.90">
    <property type="match status" value="1"/>
</dbReference>
<accession>A0A1J3EGA5</accession>
<dbReference type="PANTHER" id="PTHR22951">
    <property type="entry name" value="CLATHRIN ASSEMBLY PROTEIN"/>
    <property type="match status" value="1"/>
</dbReference>
<keyword evidence="4" id="KW-0254">Endocytosis</keyword>
<evidence type="ECO:0000259" key="9">
    <source>
        <dbReference type="PROSITE" id="PS50942"/>
    </source>
</evidence>
<dbReference type="GO" id="GO:0005545">
    <property type="term" value="F:1-phosphatidylinositol binding"/>
    <property type="evidence" value="ECO:0007669"/>
    <property type="project" value="InterPro"/>
</dbReference>
<keyword evidence="5" id="KW-0333">Golgi apparatus</keyword>
<dbReference type="GO" id="GO:0005794">
    <property type="term" value="C:Golgi apparatus"/>
    <property type="evidence" value="ECO:0007669"/>
    <property type="project" value="UniProtKB-SubCell"/>
</dbReference>
<dbReference type="InterPro" id="IPR013809">
    <property type="entry name" value="ENTH"/>
</dbReference>
<comment type="subcellular location">
    <subcellularLocation>
        <location evidence="1">Cytoplasmic vesicle</location>
        <location evidence="1">Clathrin-coated vesicle</location>
    </subcellularLocation>
    <subcellularLocation>
        <location evidence="2">Golgi apparatus</location>
    </subcellularLocation>
    <subcellularLocation>
        <location evidence="3">Membrane</location>
        <location evidence="3">Clathrin-coated pit</location>
    </subcellularLocation>
</comment>
<name>A0A1J3EGA5_NOCCA</name>
<dbReference type="PANTHER" id="PTHR22951:SF82">
    <property type="entry name" value="ENTH DOMAIN-CONTAINING PROTEIN"/>
    <property type="match status" value="1"/>
</dbReference>
<dbReference type="GO" id="GO:0005905">
    <property type="term" value="C:clathrin-coated pit"/>
    <property type="evidence" value="ECO:0007669"/>
    <property type="project" value="UniProtKB-SubCell"/>
</dbReference>
<evidence type="ECO:0000256" key="8">
    <source>
        <dbReference type="ARBA" id="ARBA00023329"/>
    </source>
</evidence>
<protein>
    <submittedName>
        <fullName evidence="10">Putative clathrin assembly protein</fullName>
    </submittedName>
</protein>
<reference evidence="10" key="1">
    <citation type="submission" date="2016-07" db="EMBL/GenBank/DDBJ databases">
        <title>De novo transcriptome assembly of four accessions of the metal hyperaccumulator plant Noccaea caerulescens.</title>
        <authorList>
            <person name="Blande D."/>
            <person name="Halimaa P."/>
            <person name="Tervahauta A.I."/>
            <person name="Aarts M.G."/>
            <person name="Karenlampi S.O."/>
        </authorList>
    </citation>
    <scope>NUCLEOTIDE SEQUENCE</scope>
</reference>
<dbReference type="SUPFAM" id="SSF48464">
    <property type="entry name" value="ENTH/VHS domain"/>
    <property type="match status" value="1"/>
</dbReference>
<dbReference type="FunFam" id="1.25.40.90:FF:000005">
    <property type="entry name" value="Clathrin assembly protein AP180"/>
    <property type="match status" value="1"/>
</dbReference>
<keyword evidence="6" id="KW-0472">Membrane</keyword>
<dbReference type="InterPro" id="IPR014712">
    <property type="entry name" value="ANTH_dom_sf"/>
</dbReference>
<dbReference type="FunFam" id="1.20.58.150:FF:000003">
    <property type="entry name" value="Putative clathrin assembly protein"/>
    <property type="match status" value="1"/>
</dbReference>
<dbReference type="CDD" id="cd03564">
    <property type="entry name" value="ANTH_N"/>
    <property type="match status" value="1"/>
</dbReference>
<dbReference type="GO" id="GO:0072583">
    <property type="term" value="P:clathrin-dependent endocytosis"/>
    <property type="evidence" value="ECO:0007669"/>
    <property type="project" value="InterPro"/>
</dbReference>
<evidence type="ECO:0000256" key="6">
    <source>
        <dbReference type="ARBA" id="ARBA00023136"/>
    </source>
</evidence>
<dbReference type="SMART" id="SM00273">
    <property type="entry name" value="ENTH"/>
    <property type="match status" value="1"/>
</dbReference>
<evidence type="ECO:0000256" key="2">
    <source>
        <dbReference type="ARBA" id="ARBA00004555"/>
    </source>
</evidence>
<dbReference type="InterPro" id="IPR048050">
    <property type="entry name" value="ANTH_N_plant"/>
</dbReference>
<evidence type="ECO:0000256" key="4">
    <source>
        <dbReference type="ARBA" id="ARBA00022583"/>
    </source>
</evidence>
<dbReference type="InterPro" id="IPR008942">
    <property type="entry name" value="ENTH_VHS"/>
</dbReference>
<evidence type="ECO:0000313" key="10">
    <source>
        <dbReference type="EMBL" id="JAU31131.1"/>
    </source>
</evidence>
<evidence type="ECO:0000256" key="3">
    <source>
        <dbReference type="ARBA" id="ARBA00004600"/>
    </source>
</evidence>
<keyword evidence="8" id="KW-0968">Cytoplasmic vesicle</keyword>
<dbReference type="SUPFAM" id="SSF89009">
    <property type="entry name" value="GAT-like domain"/>
    <property type="match status" value="1"/>
</dbReference>
<proteinExistence type="predicted"/>
<dbReference type="Gene3D" id="1.20.58.150">
    <property type="entry name" value="ANTH domain"/>
    <property type="match status" value="1"/>
</dbReference>
<keyword evidence="7" id="KW-0168">Coated pit</keyword>
<evidence type="ECO:0000256" key="5">
    <source>
        <dbReference type="ARBA" id="ARBA00023034"/>
    </source>
</evidence>
<dbReference type="GO" id="GO:0005546">
    <property type="term" value="F:phosphatidylinositol-4,5-bisphosphate binding"/>
    <property type="evidence" value="ECO:0007669"/>
    <property type="project" value="TreeGrafter"/>
</dbReference>
<dbReference type="GO" id="GO:0048268">
    <property type="term" value="P:clathrin coat assembly"/>
    <property type="evidence" value="ECO:0007669"/>
    <property type="project" value="InterPro"/>
</dbReference>
<dbReference type="GO" id="GO:0032050">
    <property type="term" value="F:clathrin heavy chain binding"/>
    <property type="evidence" value="ECO:0007669"/>
    <property type="project" value="TreeGrafter"/>
</dbReference>
<dbReference type="EMBL" id="GEVK01021701">
    <property type="protein sequence ID" value="JAU31131.1"/>
    <property type="molecule type" value="Transcribed_RNA"/>
</dbReference>
<dbReference type="Pfam" id="PF07651">
    <property type="entry name" value="ANTH"/>
    <property type="match status" value="1"/>
</dbReference>
<dbReference type="InterPro" id="IPR011417">
    <property type="entry name" value="ANTH_dom"/>
</dbReference>
<dbReference type="GO" id="GO:0006900">
    <property type="term" value="P:vesicle budding from membrane"/>
    <property type="evidence" value="ECO:0007669"/>
    <property type="project" value="TreeGrafter"/>
</dbReference>
<gene>
    <name evidence="10" type="ORF">LC_TR12522_c0_g1_i1_g.43876</name>
</gene>
<sequence length="637" mass="70660">MGTLQSWRRAYGALKDTTKVGLVRVNSDYADIDIAIVKATNHVECPPKDRHLRKIFVATSATRPRADVAYCIHTLSRRLHKTRNWTVALKALLVLHRLLREGDPTFREELSNFSQRGRFLQLSNFKDDSSPIAWDCSAWVRAYALFLEERLQCFKVLKYDIEAERLPKLSPGEERGYSKTRDLDGEKLLEQLPALQQLLHRLICCKPGGAANHNHIIQYALALVLKESFKVYCAINEGIINLVEKFFEMPRHEAVKALEIYKRAGLQARNLSDFYEVCKGLELARNFQFPVLREPPQSFLTTMEEYMRDAPQMVDVTSGPLLLTYRPDDGISAEDFEPSHEEHESPLPLDITVIPSEETQPFPHPPTSVETPHNFIDTDDLLGLNNDEPDPLEILDQNALALALVSTDVDSSTFGFGQARDFDHSGWEVALVTTPSDDISAATERQLAGGLDSLTLNSLYDSGATQQPSYGTPAPNPFEVQDPFAFSNSVPLPPPSDASNPFGSYEPTFQHQQQLQVAPNAANPFGDFGELPVVPLSQPPNTTGFGEFPVVPVSEPPHTTGFGELPAVPVSQLPNTTSFMEFPVNPVSQPLNTSGFGEFPVVQVSQPQNTTSFAEFPVNTSAHQQHNSNPFGGTGLL</sequence>